<accession>A0A0A1MQL3</accession>
<dbReference type="EMBL" id="CDGG01000001">
    <property type="protein sequence ID" value="CEI81296.1"/>
    <property type="molecule type" value="Genomic_DNA"/>
</dbReference>
<dbReference type="Pfam" id="PF06152">
    <property type="entry name" value="Phage_min_cap2"/>
    <property type="match status" value="1"/>
</dbReference>
<dbReference type="Proteomes" id="UP000040453">
    <property type="component" value="Unassembled WGS sequence"/>
</dbReference>
<evidence type="ECO:0000313" key="3">
    <source>
        <dbReference type="Proteomes" id="UP000040453"/>
    </source>
</evidence>
<protein>
    <submittedName>
        <fullName evidence="2">Phage minor capsid protein 2</fullName>
    </submittedName>
</protein>
<dbReference type="AlphaFoldDB" id="A0A0A1MQL3"/>
<dbReference type="GO" id="GO:0005198">
    <property type="term" value="F:structural molecule activity"/>
    <property type="evidence" value="ECO:0007669"/>
    <property type="project" value="InterPro"/>
</dbReference>
<evidence type="ECO:0000313" key="2">
    <source>
        <dbReference type="EMBL" id="CEI81296.1"/>
    </source>
</evidence>
<reference evidence="2 3" key="1">
    <citation type="submission" date="2014-11" db="EMBL/GenBank/DDBJ databases">
        <authorList>
            <person name="Urmite Genomes Urmite Genomes"/>
        </authorList>
    </citation>
    <scope>NUCLEOTIDE SEQUENCE [LARGE SCALE GENOMIC DNA]</scope>
    <source>
        <strain evidence="2 3">Oc5</strain>
    </source>
</reference>
<proteinExistence type="predicted"/>
<keyword evidence="3" id="KW-1185">Reference proteome</keyword>
<name>A0A0A1MQL3_9BACI</name>
<dbReference type="STRING" id="545501.BN997_01114"/>
<organism evidence="2 3">
    <name type="scientific">Oceanobacillus oncorhynchi</name>
    <dbReference type="NCBI Taxonomy" id="545501"/>
    <lineage>
        <taxon>Bacteria</taxon>
        <taxon>Bacillati</taxon>
        <taxon>Bacillota</taxon>
        <taxon>Bacilli</taxon>
        <taxon>Bacillales</taxon>
        <taxon>Bacillaceae</taxon>
        <taxon>Oceanobacillus</taxon>
    </lineage>
</organism>
<feature type="region of interest" description="Disordered" evidence="1">
    <location>
        <begin position="271"/>
        <end position="310"/>
    </location>
</feature>
<dbReference type="InterPro" id="IPR009319">
    <property type="entry name" value="Phage_A118_VSP1"/>
</dbReference>
<dbReference type="OrthoDB" id="3197444at2"/>
<gene>
    <name evidence="2" type="ORF">BN997_01114</name>
</gene>
<feature type="compositionally biased region" description="Basic and acidic residues" evidence="1">
    <location>
        <begin position="271"/>
        <end position="302"/>
    </location>
</feature>
<evidence type="ECO:0000256" key="1">
    <source>
        <dbReference type="SAM" id="MobiDB-lite"/>
    </source>
</evidence>
<sequence length="350" mass="39254">MNEEQLLKYAREISTNILGRIAIADLTKEKGAEKLLAEIGHILDQYSLQVDEVLPDAVLNHYFGGADEATKALRDIVDKPKPISRIIHEEAVGNIMDDTMMDMQSAIRTAKASAVSTVTNALDSVQGDIAKGLITGEPRKVMQQHVAKSFEAEGLTAFITSDGKKLPLDFYAMTVTRSKMRHASIQGNVQRYKENDQDLVQIIENDDSCAVCANHNRLVVSLTGETEGFPTIDEIELPPYHPNCRGTISPYAIDFKSSKEVEQALARNDEYVEGEDPRTEEQKKAYEKEQEARRRANEEKKQYARWKGVMGDDAPKNLGAFRRMKRQDTVKFQELQSEYRSISQRISGGG</sequence>
<dbReference type="RefSeq" id="WP_042530345.1">
    <property type="nucleotide sequence ID" value="NZ_CDGG01000001.1"/>
</dbReference>